<accession>A0A0C3D977</accession>
<evidence type="ECO:0000256" key="2">
    <source>
        <dbReference type="ARBA" id="ARBA00022448"/>
    </source>
</evidence>
<dbReference type="GO" id="GO:0046872">
    <property type="term" value="F:metal ion binding"/>
    <property type="evidence" value="ECO:0007669"/>
    <property type="project" value="UniProtKB-UniRule"/>
</dbReference>
<feature type="domain" description="Cytochrome b5 heme-binding" evidence="14">
    <location>
        <begin position="2"/>
        <end position="78"/>
    </location>
</feature>
<evidence type="ECO:0000256" key="12">
    <source>
        <dbReference type="ARBA" id="ARBA00038168"/>
    </source>
</evidence>
<keyword evidence="9 13" id="KW-0408">Iron</keyword>
<dbReference type="PANTHER" id="PTHR19359">
    <property type="entry name" value="CYTOCHROME B5"/>
    <property type="match status" value="1"/>
</dbReference>
<keyword evidence="16" id="KW-1185">Reference proteome</keyword>
<evidence type="ECO:0000256" key="4">
    <source>
        <dbReference type="ARBA" id="ARBA00022692"/>
    </source>
</evidence>
<reference evidence="16" key="2">
    <citation type="submission" date="2015-01" db="EMBL/GenBank/DDBJ databases">
        <title>Evolutionary Origins and Diversification of the Mycorrhizal Mutualists.</title>
        <authorList>
            <consortium name="DOE Joint Genome Institute"/>
            <consortium name="Mycorrhizal Genomics Consortium"/>
            <person name="Kohler A."/>
            <person name="Kuo A."/>
            <person name="Nagy L.G."/>
            <person name="Floudas D."/>
            <person name="Copeland A."/>
            <person name="Barry K.W."/>
            <person name="Cichocki N."/>
            <person name="Veneault-Fourrey C."/>
            <person name="LaButti K."/>
            <person name="Lindquist E.A."/>
            <person name="Lipzen A."/>
            <person name="Lundell T."/>
            <person name="Morin E."/>
            <person name="Murat C."/>
            <person name="Riley R."/>
            <person name="Ohm R."/>
            <person name="Sun H."/>
            <person name="Tunlid A."/>
            <person name="Henrissat B."/>
            <person name="Grigoriev I.V."/>
            <person name="Hibbett D.S."/>
            <person name="Martin F."/>
        </authorList>
    </citation>
    <scope>NUCLEOTIDE SEQUENCE [LARGE SCALE GENOMIC DNA]</scope>
    <source>
        <strain evidence="16">Foug A</strain>
    </source>
</reference>
<dbReference type="AlphaFoldDB" id="A0A0C3D977"/>
<evidence type="ECO:0000256" key="3">
    <source>
        <dbReference type="ARBA" id="ARBA00022617"/>
    </source>
</evidence>
<dbReference type="SMART" id="SM01117">
    <property type="entry name" value="Cyt-b5"/>
    <property type="match status" value="1"/>
</dbReference>
<organism evidence="15 16">
    <name type="scientific">Scleroderma citrinum Foug A</name>
    <dbReference type="NCBI Taxonomy" id="1036808"/>
    <lineage>
        <taxon>Eukaryota</taxon>
        <taxon>Fungi</taxon>
        <taxon>Dikarya</taxon>
        <taxon>Basidiomycota</taxon>
        <taxon>Agaricomycotina</taxon>
        <taxon>Agaricomycetes</taxon>
        <taxon>Agaricomycetidae</taxon>
        <taxon>Boletales</taxon>
        <taxon>Sclerodermatineae</taxon>
        <taxon>Sclerodermataceae</taxon>
        <taxon>Scleroderma</taxon>
    </lineage>
</organism>
<evidence type="ECO:0000256" key="9">
    <source>
        <dbReference type="ARBA" id="ARBA00023004"/>
    </source>
</evidence>
<evidence type="ECO:0000313" key="15">
    <source>
        <dbReference type="EMBL" id="KIM52641.1"/>
    </source>
</evidence>
<dbReference type="Pfam" id="PF00173">
    <property type="entry name" value="Cyt-b5"/>
    <property type="match status" value="1"/>
</dbReference>
<reference evidence="15 16" key="1">
    <citation type="submission" date="2014-04" db="EMBL/GenBank/DDBJ databases">
        <authorList>
            <consortium name="DOE Joint Genome Institute"/>
            <person name="Kuo A."/>
            <person name="Kohler A."/>
            <person name="Nagy L.G."/>
            <person name="Floudas D."/>
            <person name="Copeland A."/>
            <person name="Barry K.W."/>
            <person name="Cichocki N."/>
            <person name="Veneault-Fourrey C."/>
            <person name="LaButti K."/>
            <person name="Lindquist E.A."/>
            <person name="Lipzen A."/>
            <person name="Lundell T."/>
            <person name="Morin E."/>
            <person name="Murat C."/>
            <person name="Sun H."/>
            <person name="Tunlid A."/>
            <person name="Henrissat B."/>
            <person name="Grigoriev I.V."/>
            <person name="Hibbett D.S."/>
            <person name="Martin F."/>
            <person name="Nordberg H.P."/>
            <person name="Cantor M.N."/>
            <person name="Hua S.X."/>
        </authorList>
    </citation>
    <scope>NUCLEOTIDE SEQUENCE [LARGE SCALE GENOMIC DNA]</scope>
    <source>
        <strain evidence="15 16">Foug A</strain>
    </source>
</reference>
<evidence type="ECO:0000256" key="8">
    <source>
        <dbReference type="ARBA" id="ARBA00022982"/>
    </source>
</evidence>
<dbReference type="GO" id="GO:0005789">
    <property type="term" value="C:endoplasmic reticulum membrane"/>
    <property type="evidence" value="ECO:0007669"/>
    <property type="project" value="UniProtKB-SubCell"/>
</dbReference>
<dbReference type="GO" id="GO:0020037">
    <property type="term" value="F:heme binding"/>
    <property type="evidence" value="ECO:0007669"/>
    <property type="project" value="UniProtKB-UniRule"/>
</dbReference>
<keyword evidence="8" id="KW-0249">Electron transport</keyword>
<dbReference type="EMBL" id="KN822205">
    <property type="protein sequence ID" value="KIM52641.1"/>
    <property type="molecule type" value="Genomic_DNA"/>
</dbReference>
<proteinExistence type="inferred from homology"/>
<dbReference type="Proteomes" id="UP000053989">
    <property type="component" value="Unassembled WGS sequence"/>
</dbReference>
<dbReference type="PRINTS" id="PR00363">
    <property type="entry name" value="CYTOCHROMEB5"/>
</dbReference>
<keyword evidence="4" id="KW-0812">Transmembrane</keyword>
<evidence type="ECO:0000256" key="6">
    <source>
        <dbReference type="ARBA" id="ARBA00022824"/>
    </source>
</evidence>
<keyword evidence="3 13" id="KW-0349">Heme</keyword>
<dbReference type="FunCoup" id="A0A0C3D977">
    <property type="interactions" value="340"/>
</dbReference>
<dbReference type="SUPFAM" id="SSF55856">
    <property type="entry name" value="Cytochrome b5-like heme/steroid binding domain"/>
    <property type="match status" value="1"/>
</dbReference>
<keyword evidence="7" id="KW-0492">Microsome</keyword>
<dbReference type="InterPro" id="IPR036400">
    <property type="entry name" value="Cyt_B5-like_heme/steroid_sf"/>
</dbReference>
<dbReference type="InParanoid" id="A0A0C3D977"/>
<dbReference type="InterPro" id="IPR050668">
    <property type="entry name" value="Cytochrome_b5"/>
</dbReference>
<dbReference type="InterPro" id="IPR001199">
    <property type="entry name" value="Cyt_B5-like_heme/steroid-bd"/>
</dbReference>
<dbReference type="PROSITE" id="PS50255">
    <property type="entry name" value="CYTOCHROME_B5_2"/>
    <property type="match status" value="1"/>
</dbReference>
<evidence type="ECO:0000256" key="11">
    <source>
        <dbReference type="ARBA" id="ARBA00037877"/>
    </source>
</evidence>
<keyword evidence="6" id="KW-0256">Endoplasmic reticulum</keyword>
<comment type="subcellular location">
    <subcellularLocation>
        <location evidence="1">Endoplasmic reticulum membrane</location>
        <topology evidence="1">Single-pass membrane protein</topology>
        <orientation evidence="1">Cytoplasmic side</orientation>
    </subcellularLocation>
    <subcellularLocation>
        <location evidence="11">Microsome membrane</location>
        <topology evidence="11">Single-pass membrane protein</topology>
        <orientation evidence="11">Cytoplasmic side</orientation>
    </subcellularLocation>
</comment>
<evidence type="ECO:0000313" key="16">
    <source>
        <dbReference type="Proteomes" id="UP000053989"/>
    </source>
</evidence>
<dbReference type="InterPro" id="IPR018506">
    <property type="entry name" value="Cyt_B5_heme-BS"/>
</dbReference>
<dbReference type="FunFam" id="3.10.120.10:FF:000002">
    <property type="entry name" value="Cytochrome b5 type B"/>
    <property type="match status" value="1"/>
</dbReference>
<gene>
    <name evidence="15" type="ORF">SCLCIDRAFT_1223591</name>
</gene>
<protein>
    <recommendedName>
        <fullName evidence="14">Cytochrome b5 heme-binding domain-containing protein</fullName>
    </recommendedName>
</protein>
<keyword evidence="2" id="KW-0813">Transport</keyword>
<comment type="similarity">
    <text evidence="12 13">Belongs to the cytochrome b5 family.</text>
</comment>
<dbReference type="OrthoDB" id="260519at2759"/>
<evidence type="ECO:0000256" key="5">
    <source>
        <dbReference type="ARBA" id="ARBA00022723"/>
    </source>
</evidence>
<dbReference type="Gene3D" id="3.10.120.10">
    <property type="entry name" value="Cytochrome b5-like heme/steroid binding domain"/>
    <property type="match status" value="1"/>
</dbReference>
<keyword evidence="5 13" id="KW-0479">Metal-binding</keyword>
<dbReference type="HOGENOM" id="CLU_102602_3_2_1"/>
<sequence>MSKIVTFAELKAHSTKESLYILLHEKVYDVTKFIDEHPGGDEVILSEACKDATDAFEDVGHSDEARELLPNMLIGEFEKDGELQLNSSKPANNPALHDAVESGSNIMYFLPLGLLGAYFAWRFYGGA</sequence>
<evidence type="ECO:0000256" key="10">
    <source>
        <dbReference type="ARBA" id="ARBA00023136"/>
    </source>
</evidence>
<name>A0A0C3D977_9AGAM</name>
<evidence type="ECO:0000256" key="1">
    <source>
        <dbReference type="ARBA" id="ARBA00004131"/>
    </source>
</evidence>
<dbReference type="STRING" id="1036808.A0A0C3D977"/>
<evidence type="ECO:0000256" key="7">
    <source>
        <dbReference type="ARBA" id="ARBA00022848"/>
    </source>
</evidence>
<evidence type="ECO:0000256" key="13">
    <source>
        <dbReference type="RuleBase" id="RU362121"/>
    </source>
</evidence>
<keyword evidence="10" id="KW-0472">Membrane</keyword>
<dbReference type="PANTHER" id="PTHR19359:SF150">
    <property type="entry name" value="CYTOCHROME B5"/>
    <property type="match status" value="1"/>
</dbReference>
<evidence type="ECO:0000259" key="14">
    <source>
        <dbReference type="PROSITE" id="PS50255"/>
    </source>
</evidence>
<dbReference type="PROSITE" id="PS00191">
    <property type="entry name" value="CYTOCHROME_B5_1"/>
    <property type="match status" value="1"/>
</dbReference>